<protein>
    <recommendedName>
        <fullName evidence="4">Single domain-containing protein</fullName>
    </recommendedName>
</protein>
<evidence type="ECO:0000313" key="5">
    <source>
        <dbReference type="EMBL" id="KAG8232622.1"/>
    </source>
</evidence>
<reference evidence="5" key="2">
    <citation type="submission" date="2017-10" db="EMBL/GenBank/DDBJ databases">
        <title>Ladona fulva Genome sequencing and assembly.</title>
        <authorList>
            <person name="Murali S."/>
            <person name="Richards S."/>
            <person name="Bandaranaike D."/>
            <person name="Bellair M."/>
            <person name="Blankenburg K."/>
            <person name="Chao H."/>
            <person name="Dinh H."/>
            <person name="Doddapaneni H."/>
            <person name="Dugan-Rocha S."/>
            <person name="Elkadiri S."/>
            <person name="Gnanaolivu R."/>
            <person name="Hernandez B."/>
            <person name="Skinner E."/>
            <person name="Javaid M."/>
            <person name="Lee S."/>
            <person name="Li M."/>
            <person name="Ming W."/>
            <person name="Munidasa M."/>
            <person name="Muniz J."/>
            <person name="Nguyen L."/>
            <person name="Hughes D."/>
            <person name="Osuji N."/>
            <person name="Pu L.-L."/>
            <person name="Puazo M."/>
            <person name="Qu C."/>
            <person name="Quiroz J."/>
            <person name="Raj R."/>
            <person name="Weissenberger G."/>
            <person name="Xin Y."/>
            <person name="Zou X."/>
            <person name="Han Y."/>
            <person name="Worley K."/>
            <person name="Muzny D."/>
            <person name="Gibbs R."/>
        </authorList>
    </citation>
    <scope>NUCLEOTIDE SEQUENCE</scope>
    <source>
        <strain evidence="5">Sampled in the wild</strain>
    </source>
</reference>
<dbReference type="EMBL" id="KZ308635">
    <property type="protein sequence ID" value="KAG8232622.1"/>
    <property type="molecule type" value="Genomic_DNA"/>
</dbReference>
<evidence type="ECO:0000259" key="4">
    <source>
        <dbReference type="SMART" id="SM01318"/>
    </source>
</evidence>
<feature type="signal peptide" evidence="3">
    <location>
        <begin position="1"/>
        <end position="23"/>
    </location>
</feature>
<dbReference type="AlphaFoldDB" id="A0A8K0KCU3"/>
<keyword evidence="3" id="KW-0732">Signal</keyword>
<dbReference type="SMART" id="SM01318">
    <property type="entry name" value="SVWC"/>
    <property type="match status" value="1"/>
</dbReference>
<evidence type="ECO:0000256" key="3">
    <source>
        <dbReference type="SAM" id="SignalP"/>
    </source>
</evidence>
<name>A0A8K0KCU3_LADFU</name>
<evidence type="ECO:0000256" key="1">
    <source>
        <dbReference type="ARBA" id="ARBA00004613"/>
    </source>
</evidence>
<organism evidence="5 6">
    <name type="scientific">Ladona fulva</name>
    <name type="common">Scarce chaser dragonfly</name>
    <name type="synonym">Libellula fulva</name>
    <dbReference type="NCBI Taxonomy" id="123851"/>
    <lineage>
        <taxon>Eukaryota</taxon>
        <taxon>Metazoa</taxon>
        <taxon>Ecdysozoa</taxon>
        <taxon>Arthropoda</taxon>
        <taxon>Hexapoda</taxon>
        <taxon>Insecta</taxon>
        <taxon>Pterygota</taxon>
        <taxon>Palaeoptera</taxon>
        <taxon>Odonata</taxon>
        <taxon>Epiprocta</taxon>
        <taxon>Anisoptera</taxon>
        <taxon>Libelluloidea</taxon>
        <taxon>Libellulidae</taxon>
        <taxon>Ladona</taxon>
    </lineage>
</organism>
<keyword evidence="2" id="KW-0964">Secreted</keyword>
<comment type="caution">
    <text evidence="5">The sequence shown here is derived from an EMBL/GenBank/DDBJ whole genome shotgun (WGS) entry which is preliminary data.</text>
</comment>
<accession>A0A8K0KCU3</accession>
<dbReference type="OrthoDB" id="6761907at2759"/>
<keyword evidence="6" id="KW-1185">Reference proteome</keyword>
<dbReference type="InterPro" id="IPR029277">
    <property type="entry name" value="SVWC_dom"/>
</dbReference>
<sequence length="104" mass="11323">MKTLVCFAVAALACLFIPHPAIAGDDDHCLWTKPDSKEEVRYAVGETWTTPSCTSTSCIMRDGQPSLATIGCGLISIRPNCHISEPDTSKPYPDCCYKEVCPKN</sequence>
<dbReference type="GO" id="GO:0005576">
    <property type="term" value="C:extracellular region"/>
    <property type="evidence" value="ECO:0007669"/>
    <property type="project" value="UniProtKB-SubCell"/>
</dbReference>
<evidence type="ECO:0000256" key="2">
    <source>
        <dbReference type="ARBA" id="ARBA00022525"/>
    </source>
</evidence>
<gene>
    <name evidence="5" type="ORF">J437_LFUL012978</name>
</gene>
<feature type="chain" id="PRO_5035424981" description="Single domain-containing protein" evidence="3">
    <location>
        <begin position="24"/>
        <end position="104"/>
    </location>
</feature>
<comment type="subcellular location">
    <subcellularLocation>
        <location evidence="1">Secreted</location>
    </subcellularLocation>
</comment>
<dbReference type="Proteomes" id="UP000792457">
    <property type="component" value="Unassembled WGS sequence"/>
</dbReference>
<proteinExistence type="predicted"/>
<dbReference type="Pfam" id="PF15430">
    <property type="entry name" value="SVWC"/>
    <property type="match status" value="1"/>
</dbReference>
<evidence type="ECO:0000313" key="6">
    <source>
        <dbReference type="Proteomes" id="UP000792457"/>
    </source>
</evidence>
<reference evidence="5" key="1">
    <citation type="submission" date="2013-04" db="EMBL/GenBank/DDBJ databases">
        <authorList>
            <person name="Qu J."/>
            <person name="Murali S.C."/>
            <person name="Bandaranaike D."/>
            <person name="Bellair M."/>
            <person name="Blankenburg K."/>
            <person name="Chao H."/>
            <person name="Dinh H."/>
            <person name="Doddapaneni H."/>
            <person name="Downs B."/>
            <person name="Dugan-Rocha S."/>
            <person name="Elkadiri S."/>
            <person name="Gnanaolivu R.D."/>
            <person name="Hernandez B."/>
            <person name="Javaid M."/>
            <person name="Jayaseelan J.C."/>
            <person name="Lee S."/>
            <person name="Li M."/>
            <person name="Ming W."/>
            <person name="Munidasa M."/>
            <person name="Muniz J."/>
            <person name="Nguyen L."/>
            <person name="Ongeri F."/>
            <person name="Osuji N."/>
            <person name="Pu L.-L."/>
            <person name="Puazo M."/>
            <person name="Qu C."/>
            <person name="Quiroz J."/>
            <person name="Raj R."/>
            <person name="Weissenberger G."/>
            <person name="Xin Y."/>
            <person name="Zou X."/>
            <person name="Han Y."/>
            <person name="Richards S."/>
            <person name="Worley K."/>
            <person name="Muzny D."/>
            <person name="Gibbs R."/>
        </authorList>
    </citation>
    <scope>NUCLEOTIDE SEQUENCE</scope>
    <source>
        <strain evidence="5">Sampled in the wild</strain>
    </source>
</reference>
<feature type="domain" description="Single" evidence="4">
    <location>
        <begin position="29"/>
        <end position="101"/>
    </location>
</feature>